<dbReference type="Proteomes" id="UP000494165">
    <property type="component" value="Unassembled WGS sequence"/>
</dbReference>
<feature type="region of interest" description="Disordered" evidence="1">
    <location>
        <begin position="360"/>
        <end position="379"/>
    </location>
</feature>
<evidence type="ECO:0000256" key="1">
    <source>
        <dbReference type="SAM" id="MobiDB-lite"/>
    </source>
</evidence>
<organism evidence="2 3">
    <name type="scientific">Cloeon dipterum</name>
    <dbReference type="NCBI Taxonomy" id="197152"/>
    <lineage>
        <taxon>Eukaryota</taxon>
        <taxon>Metazoa</taxon>
        <taxon>Ecdysozoa</taxon>
        <taxon>Arthropoda</taxon>
        <taxon>Hexapoda</taxon>
        <taxon>Insecta</taxon>
        <taxon>Pterygota</taxon>
        <taxon>Palaeoptera</taxon>
        <taxon>Ephemeroptera</taxon>
        <taxon>Pisciforma</taxon>
        <taxon>Baetidae</taxon>
        <taxon>Cloeon</taxon>
    </lineage>
</organism>
<reference evidence="2 3" key="1">
    <citation type="submission" date="2020-04" db="EMBL/GenBank/DDBJ databases">
        <authorList>
            <person name="Alioto T."/>
            <person name="Alioto T."/>
            <person name="Gomez Garrido J."/>
        </authorList>
    </citation>
    <scope>NUCLEOTIDE SEQUENCE [LARGE SCALE GENOMIC DNA]</scope>
</reference>
<feature type="region of interest" description="Disordered" evidence="1">
    <location>
        <begin position="311"/>
        <end position="342"/>
    </location>
</feature>
<feature type="compositionally biased region" description="Acidic residues" evidence="1">
    <location>
        <begin position="370"/>
        <end position="379"/>
    </location>
</feature>
<feature type="region of interest" description="Disordered" evidence="1">
    <location>
        <begin position="77"/>
        <end position="158"/>
    </location>
</feature>
<keyword evidence="3" id="KW-1185">Reference proteome</keyword>
<dbReference type="AlphaFoldDB" id="A0A8S1DL15"/>
<accession>A0A8S1DL15</accession>
<sequence length="472" mass="50863">MGCPFCKIAPARKASGITAYDYAKNFMTPGSRSRQASVISQPTSVSRRLSSLRASLDASDREPPIYILSGSPALQQHYAPAPPGFREDTVQQLMTPPPKTPRMSGWKHSALSVPAAPSRPPRKSDAVSNRQKRSVSAERVASSNTLAPPEPVLSRCSSSPAIELPEETAERLEAYLKKNQSFSSLHILLNELQAQSNIDSAGLSGYDSDLDDEHWNATCLDLAGIQLPTSRRHSIEKPEKVEASSKNAAEVFITCDPADDDIASGLELLNAPVPTGASKGGLSPNSAANQILTARGVSRLPPMIELRKFSDVSEGDEEAAALPKTPGSWFDQDEEGADRPPSLFLTKSLLSSLPAAEIREEAMVTPPPSENEEDEEDEEPLCPVITHSILHKVLRGLRSEDAAENLISRRGSIGNVSLSGLDDFLKALQVQLTDNEEAESAPTISDLQSALTELLSAEKVNEKQQFMDVAVP</sequence>
<comment type="caution">
    <text evidence="2">The sequence shown here is derived from an EMBL/GenBank/DDBJ whole genome shotgun (WGS) entry which is preliminary data.</text>
</comment>
<gene>
    <name evidence="2" type="ORF">CLODIP_2_CD08245</name>
</gene>
<dbReference type="EMBL" id="CADEPI010000291">
    <property type="protein sequence ID" value="CAB3382994.1"/>
    <property type="molecule type" value="Genomic_DNA"/>
</dbReference>
<evidence type="ECO:0000313" key="2">
    <source>
        <dbReference type="EMBL" id="CAB3382994.1"/>
    </source>
</evidence>
<protein>
    <submittedName>
        <fullName evidence="2">Uncharacterized protein</fullName>
    </submittedName>
</protein>
<proteinExistence type="predicted"/>
<evidence type="ECO:0000313" key="3">
    <source>
        <dbReference type="Proteomes" id="UP000494165"/>
    </source>
</evidence>
<name>A0A8S1DL15_9INSE</name>